<reference evidence="2 3" key="1">
    <citation type="journal article" date="2017" name="Chemistry">
        <title>Isolation, Biosynthesis and Chemical Modifications of Rubterolones A-F: Rare Tropolone Alkaloids from Actinomadura sp. 5-2.</title>
        <authorList>
            <person name="Guo H."/>
            <person name="Benndorf R."/>
            <person name="Leichnitz D."/>
            <person name="Klassen J.L."/>
            <person name="Vollmers J."/>
            <person name="Gorls H."/>
            <person name="Steinacker M."/>
            <person name="Weigel C."/>
            <person name="Dahse H.M."/>
            <person name="Kaster A.K."/>
            <person name="de Beer Z.W."/>
            <person name="Poulsen M."/>
            <person name="Beemelmanns C."/>
        </authorList>
    </citation>
    <scope>NUCLEOTIDE SEQUENCE [LARGE SCALE GENOMIC DNA]</scope>
    <source>
        <strain evidence="2 3">5-2</strain>
    </source>
</reference>
<comment type="caution">
    <text evidence="2">The sequence shown here is derived from an EMBL/GenBank/DDBJ whole genome shotgun (WGS) entry which is preliminary data.</text>
</comment>
<sequence length="66" mass="7441">MEVIRGLRRDGESPPRKSGVAMTPTARWAAAQRRKREIINRTVLDRALHDPRRVAPATTTAPQPQK</sequence>
<feature type="compositionally biased region" description="Basic and acidic residues" evidence="1">
    <location>
        <begin position="1"/>
        <end position="15"/>
    </location>
</feature>
<keyword evidence="3" id="KW-1185">Reference proteome</keyword>
<dbReference type="Proteomes" id="UP000242367">
    <property type="component" value="Unassembled WGS sequence"/>
</dbReference>
<accession>A0A2P4UH88</accession>
<name>A0A2P4UH88_9ACTN</name>
<feature type="compositionally biased region" description="Polar residues" evidence="1">
    <location>
        <begin position="57"/>
        <end position="66"/>
    </location>
</feature>
<gene>
    <name evidence="2" type="ORF">BTM25_30300</name>
</gene>
<organism evidence="2 3">
    <name type="scientific">Actinomadura rubteroloni</name>
    <dbReference type="NCBI Taxonomy" id="1926885"/>
    <lineage>
        <taxon>Bacteria</taxon>
        <taxon>Bacillati</taxon>
        <taxon>Actinomycetota</taxon>
        <taxon>Actinomycetes</taxon>
        <taxon>Streptosporangiales</taxon>
        <taxon>Thermomonosporaceae</taxon>
        <taxon>Actinomadura</taxon>
    </lineage>
</organism>
<evidence type="ECO:0000313" key="3">
    <source>
        <dbReference type="Proteomes" id="UP000242367"/>
    </source>
</evidence>
<dbReference type="AlphaFoldDB" id="A0A2P4UH88"/>
<proteinExistence type="predicted"/>
<dbReference type="EMBL" id="MTBP01000002">
    <property type="protein sequence ID" value="POM24401.1"/>
    <property type="molecule type" value="Genomic_DNA"/>
</dbReference>
<feature type="compositionally biased region" description="Basic and acidic residues" evidence="1">
    <location>
        <begin position="37"/>
        <end position="53"/>
    </location>
</feature>
<protein>
    <submittedName>
        <fullName evidence="2">Uncharacterized protein</fullName>
    </submittedName>
</protein>
<evidence type="ECO:0000313" key="2">
    <source>
        <dbReference type="EMBL" id="POM24401.1"/>
    </source>
</evidence>
<evidence type="ECO:0000256" key="1">
    <source>
        <dbReference type="SAM" id="MobiDB-lite"/>
    </source>
</evidence>
<feature type="region of interest" description="Disordered" evidence="1">
    <location>
        <begin position="1"/>
        <end position="66"/>
    </location>
</feature>